<dbReference type="EMBL" id="JAAAUY010000497">
    <property type="protein sequence ID" value="KAF9329189.1"/>
    <property type="molecule type" value="Genomic_DNA"/>
</dbReference>
<gene>
    <name evidence="2" type="ORF">BG006_007691</name>
</gene>
<dbReference type="Proteomes" id="UP000696485">
    <property type="component" value="Unassembled WGS sequence"/>
</dbReference>
<evidence type="ECO:0000313" key="2">
    <source>
        <dbReference type="EMBL" id="KAF9329189.1"/>
    </source>
</evidence>
<reference evidence="2" key="1">
    <citation type="journal article" date="2020" name="Fungal Divers.">
        <title>Resolving the Mortierellaceae phylogeny through synthesis of multi-gene phylogenetics and phylogenomics.</title>
        <authorList>
            <person name="Vandepol N."/>
            <person name="Liber J."/>
            <person name="Desiro A."/>
            <person name="Na H."/>
            <person name="Kennedy M."/>
            <person name="Barry K."/>
            <person name="Grigoriev I.V."/>
            <person name="Miller A.N."/>
            <person name="O'Donnell K."/>
            <person name="Stajich J.E."/>
            <person name="Bonito G."/>
        </authorList>
    </citation>
    <scope>NUCLEOTIDE SEQUENCE</scope>
    <source>
        <strain evidence="2">NVP1</strain>
    </source>
</reference>
<proteinExistence type="predicted"/>
<feature type="compositionally biased region" description="Polar residues" evidence="1">
    <location>
        <begin position="289"/>
        <end position="302"/>
    </location>
</feature>
<evidence type="ECO:0000256" key="1">
    <source>
        <dbReference type="SAM" id="MobiDB-lite"/>
    </source>
</evidence>
<organism evidence="2 3">
    <name type="scientific">Podila minutissima</name>
    <dbReference type="NCBI Taxonomy" id="64525"/>
    <lineage>
        <taxon>Eukaryota</taxon>
        <taxon>Fungi</taxon>
        <taxon>Fungi incertae sedis</taxon>
        <taxon>Mucoromycota</taxon>
        <taxon>Mortierellomycotina</taxon>
        <taxon>Mortierellomycetes</taxon>
        <taxon>Mortierellales</taxon>
        <taxon>Mortierellaceae</taxon>
        <taxon>Podila</taxon>
    </lineage>
</organism>
<keyword evidence="3" id="KW-1185">Reference proteome</keyword>
<sequence length="411" mass="43948">MFKLPIDQAFLASSLTKAIQPFSTTAPSEALFATASTTAKNLVACLPKSSHSKSSLSKYSLAKMLPPSALAPFAFWTISFLCASIMTTSVIVDAAPKKHTPAPNNLVSAMGFAVSPTSPLPLQLQLEARVAGTQKLAYLPTSGPAMDFYYLNYRPTYIAGESKLDFWMLTPQGSTPPKTASLELFDEYGKIRLATLVPAGTEVPAAAANKNEPFLWKSWTIPKTLKADFEFSEKFRVVLKTSSSSDNAKSVQVTAKKHGQKKNKREDEEEVPLVKNKNKHLNAANNAKTVESTKTAPTNNKVNPAAAREAVVVQDRQFRIKGLTATPGGQPNPAKQRVNSVAPEPAAPLTPSSSDKKVSPSPNTAPTSEGPHDQIVEEPTLGNASSAFKLHARVSSMATLAAISLAVVFIA</sequence>
<evidence type="ECO:0000313" key="3">
    <source>
        <dbReference type="Proteomes" id="UP000696485"/>
    </source>
</evidence>
<feature type="region of interest" description="Disordered" evidence="1">
    <location>
        <begin position="323"/>
        <end position="377"/>
    </location>
</feature>
<accession>A0A9P5SHH1</accession>
<comment type="caution">
    <text evidence="2">The sequence shown here is derived from an EMBL/GenBank/DDBJ whole genome shotgun (WGS) entry which is preliminary data.</text>
</comment>
<feature type="region of interest" description="Disordered" evidence="1">
    <location>
        <begin position="246"/>
        <end position="306"/>
    </location>
</feature>
<name>A0A9P5SHH1_9FUNG</name>
<dbReference type="AlphaFoldDB" id="A0A9P5SHH1"/>
<protein>
    <submittedName>
        <fullName evidence="2">Uncharacterized protein</fullName>
    </submittedName>
</protein>